<name>A0A165HBN2_9APHY</name>
<feature type="compositionally biased region" description="Polar residues" evidence="1">
    <location>
        <begin position="258"/>
        <end position="274"/>
    </location>
</feature>
<dbReference type="OrthoDB" id="3066311at2759"/>
<evidence type="ECO:0000313" key="2">
    <source>
        <dbReference type="EMBL" id="KZT11513.1"/>
    </source>
</evidence>
<organism evidence="2 3">
    <name type="scientific">Laetiporus sulphureus 93-53</name>
    <dbReference type="NCBI Taxonomy" id="1314785"/>
    <lineage>
        <taxon>Eukaryota</taxon>
        <taxon>Fungi</taxon>
        <taxon>Dikarya</taxon>
        <taxon>Basidiomycota</taxon>
        <taxon>Agaricomycotina</taxon>
        <taxon>Agaricomycetes</taxon>
        <taxon>Polyporales</taxon>
        <taxon>Laetiporus</taxon>
    </lineage>
</organism>
<accession>A0A165HBN2</accession>
<feature type="region of interest" description="Disordered" evidence="1">
    <location>
        <begin position="177"/>
        <end position="223"/>
    </location>
</feature>
<evidence type="ECO:0000256" key="1">
    <source>
        <dbReference type="SAM" id="MobiDB-lite"/>
    </source>
</evidence>
<sequence length="336" mass="37263">MATLLSLTTFSSSSMMSLQAPPPSHENSMQHVMVPDVFVIPPEEEHDENPPWCVFNAAAASRAMQSTVPDMDALDAALSLQQQLDNRSPAFHRSSQEESLETVVLPRRGPAIEIKENVFSGTGWDKPRWKDFDVEIAEVVRVPRDIGIGEGDEAYYGGMKRSKTLRMRATDAFMSIKNARKSSRRALAPKSENSRPPRENSRRSFECLDKELPAPPSAPRLSRHKSLMLTHFFSFSQGSRSKEHASIPPVPSKPMPLQQHTQNAPYMPTSSNNREPQKPSLLEDQMDVPSTAGSSSSSIDKPSRPPLSKRNSFRKRLSVLELRGLLTGSISSPTSS</sequence>
<feature type="compositionally biased region" description="Basic and acidic residues" evidence="1">
    <location>
        <begin position="192"/>
        <end position="212"/>
    </location>
</feature>
<dbReference type="EMBL" id="KV427607">
    <property type="protein sequence ID" value="KZT11513.1"/>
    <property type="molecule type" value="Genomic_DNA"/>
</dbReference>
<dbReference type="GeneID" id="63820171"/>
<feature type="non-terminal residue" evidence="2">
    <location>
        <position position="336"/>
    </location>
</feature>
<dbReference type="Proteomes" id="UP000076871">
    <property type="component" value="Unassembled WGS sequence"/>
</dbReference>
<gene>
    <name evidence="2" type="ORF">LAESUDRAFT_608742</name>
</gene>
<dbReference type="InParanoid" id="A0A165HBN2"/>
<proteinExistence type="predicted"/>
<feature type="region of interest" description="Disordered" evidence="1">
    <location>
        <begin position="238"/>
        <end position="314"/>
    </location>
</feature>
<protein>
    <submittedName>
        <fullName evidence="2">Uncharacterized protein</fullName>
    </submittedName>
</protein>
<reference evidence="2 3" key="1">
    <citation type="journal article" date="2016" name="Mol. Biol. Evol.">
        <title>Comparative Genomics of Early-Diverging Mushroom-Forming Fungi Provides Insights into the Origins of Lignocellulose Decay Capabilities.</title>
        <authorList>
            <person name="Nagy L.G."/>
            <person name="Riley R."/>
            <person name="Tritt A."/>
            <person name="Adam C."/>
            <person name="Daum C."/>
            <person name="Floudas D."/>
            <person name="Sun H."/>
            <person name="Yadav J.S."/>
            <person name="Pangilinan J."/>
            <person name="Larsson K.H."/>
            <person name="Matsuura K."/>
            <person name="Barry K."/>
            <person name="Labutti K."/>
            <person name="Kuo R."/>
            <person name="Ohm R.A."/>
            <person name="Bhattacharya S.S."/>
            <person name="Shirouzu T."/>
            <person name="Yoshinaga Y."/>
            <person name="Martin F.M."/>
            <person name="Grigoriev I.V."/>
            <person name="Hibbett D.S."/>
        </authorList>
    </citation>
    <scope>NUCLEOTIDE SEQUENCE [LARGE SCALE GENOMIC DNA]</scope>
    <source>
        <strain evidence="2 3">93-53</strain>
    </source>
</reference>
<dbReference type="AlphaFoldDB" id="A0A165HBN2"/>
<dbReference type="RefSeq" id="XP_040769253.1">
    <property type="nucleotide sequence ID" value="XM_040903140.1"/>
</dbReference>
<evidence type="ECO:0000313" key="3">
    <source>
        <dbReference type="Proteomes" id="UP000076871"/>
    </source>
</evidence>
<keyword evidence="3" id="KW-1185">Reference proteome</keyword>